<dbReference type="Proteomes" id="UP001190700">
    <property type="component" value="Unassembled WGS sequence"/>
</dbReference>
<name>A0AAE0BWJ2_9CHLO</name>
<dbReference type="AlphaFoldDB" id="A0AAE0BWJ2"/>
<evidence type="ECO:0000313" key="2">
    <source>
        <dbReference type="Proteomes" id="UP001190700"/>
    </source>
</evidence>
<accession>A0AAE0BWJ2</accession>
<sequence>MSFAVYESGNMYMGTKRDRDGEYLAALTNVAMADAEEECAAVSMVVDGERGVTVVVVGDAGEECDDEFAFLEIIAHAKAHPDNKYFLVLVGLTTIEKYKSMYGEDFAFPKNVHFLYFDADSNLKLEGDQDAPVVERDANVQVLQIGPIIEKLDKNKQPITSKKLQLLKMLNLSKYTYYSLGDYGTTNVQKGTFEDLFVSADERIVIDPARGMGAFKFSCSGITQRFEQTDFKNLFLGADSDAAKRCFTDHILTIGFRNLIGRAAEAGLHTAQLVEWRFGMKMGANVDTAFRLAKSFWREEPDDISEEEMYNKVYELFEEEVGDVGIKALGAVIDTYEKRLRTTGPEVVRLREEYDAEEMGFKRGYRFILMVCKLVLNLDPAFYVSGKAMNWVKAWTEYIPLGAECDPETGAALLGIDDASYREKSHGPLYRKLIPAYKLWLKLAKDVDVETSPAYDVVGWRCMIGHIEYRAEDILDYTTVLKEGEQVRVNNPLMDIYNDKRKKTRTASEVYTKWKATQLEKDVLGHPKLATPDA</sequence>
<evidence type="ECO:0000313" key="1">
    <source>
        <dbReference type="EMBL" id="KAK3243095.1"/>
    </source>
</evidence>
<keyword evidence="2" id="KW-1185">Reference proteome</keyword>
<organism evidence="1 2">
    <name type="scientific">Cymbomonas tetramitiformis</name>
    <dbReference type="NCBI Taxonomy" id="36881"/>
    <lineage>
        <taxon>Eukaryota</taxon>
        <taxon>Viridiplantae</taxon>
        <taxon>Chlorophyta</taxon>
        <taxon>Pyramimonadophyceae</taxon>
        <taxon>Pyramimonadales</taxon>
        <taxon>Pyramimonadaceae</taxon>
        <taxon>Cymbomonas</taxon>
    </lineage>
</organism>
<gene>
    <name evidence="1" type="ORF">CYMTET_47237</name>
</gene>
<reference evidence="1 2" key="1">
    <citation type="journal article" date="2015" name="Genome Biol. Evol.">
        <title>Comparative Genomics of a Bacterivorous Green Alga Reveals Evolutionary Causalities and Consequences of Phago-Mixotrophic Mode of Nutrition.</title>
        <authorList>
            <person name="Burns J.A."/>
            <person name="Paasch A."/>
            <person name="Narechania A."/>
            <person name="Kim E."/>
        </authorList>
    </citation>
    <scope>NUCLEOTIDE SEQUENCE [LARGE SCALE GENOMIC DNA]</scope>
    <source>
        <strain evidence="1 2">PLY_AMNH</strain>
    </source>
</reference>
<protein>
    <submittedName>
        <fullName evidence="1">Uncharacterized protein</fullName>
    </submittedName>
</protein>
<comment type="caution">
    <text evidence="1">The sequence shown here is derived from an EMBL/GenBank/DDBJ whole genome shotgun (WGS) entry which is preliminary data.</text>
</comment>
<proteinExistence type="predicted"/>
<dbReference type="EMBL" id="LGRX02033085">
    <property type="protein sequence ID" value="KAK3243095.1"/>
    <property type="molecule type" value="Genomic_DNA"/>
</dbReference>